<feature type="domain" description="Myb-like" evidence="4">
    <location>
        <begin position="141"/>
        <end position="191"/>
    </location>
</feature>
<dbReference type="InterPro" id="IPR001005">
    <property type="entry name" value="SANT/Myb"/>
</dbReference>
<proteinExistence type="predicted"/>
<feature type="compositionally biased region" description="Low complexity" evidence="3">
    <location>
        <begin position="231"/>
        <end position="250"/>
    </location>
</feature>
<keyword evidence="2" id="KW-0238">DNA-binding</keyword>
<dbReference type="InterPro" id="IPR009057">
    <property type="entry name" value="Homeodomain-like_sf"/>
</dbReference>
<feature type="compositionally biased region" description="Basic residues" evidence="3">
    <location>
        <begin position="192"/>
        <end position="204"/>
    </location>
</feature>
<gene>
    <name evidence="6" type="ORF">SEVIR_9G158600v2</name>
</gene>
<dbReference type="SUPFAM" id="SSF46689">
    <property type="entry name" value="Homeodomain-like"/>
    <property type="match status" value="1"/>
</dbReference>
<evidence type="ECO:0000313" key="6">
    <source>
        <dbReference type="EMBL" id="TKV92350.1"/>
    </source>
</evidence>
<feature type="region of interest" description="Disordered" evidence="3">
    <location>
        <begin position="191"/>
        <end position="212"/>
    </location>
</feature>
<organism evidence="6 7">
    <name type="scientific">Setaria viridis</name>
    <name type="common">Green bristlegrass</name>
    <name type="synonym">Setaria italica subsp. viridis</name>
    <dbReference type="NCBI Taxonomy" id="4556"/>
    <lineage>
        <taxon>Eukaryota</taxon>
        <taxon>Viridiplantae</taxon>
        <taxon>Streptophyta</taxon>
        <taxon>Embryophyta</taxon>
        <taxon>Tracheophyta</taxon>
        <taxon>Spermatophyta</taxon>
        <taxon>Magnoliopsida</taxon>
        <taxon>Liliopsida</taxon>
        <taxon>Poales</taxon>
        <taxon>Poaceae</taxon>
        <taxon>PACMAD clade</taxon>
        <taxon>Panicoideae</taxon>
        <taxon>Panicodae</taxon>
        <taxon>Paniceae</taxon>
        <taxon>Cenchrinae</taxon>
        <taxon>Setaria</taxon>
    </lineage>
</organism>
<dbReference type="CDD" id="cd00167">
    <property type="entry name" value="SANT"/>
    <property type="match status" value="2"/>
</dbReference>
<dbReference type="GO" id="GO:0000981">
    <property type="term" value="F:DNA-binding transcription factor activity, RNA polymerase II-specific"/>
    <property type="evidence" value="ECO:0007669"/>
    <property type="project" value="TreeGrafter"/>
</dbReference>
<evidence type="ECO:0000256" key="1">
    <source>
        <dbReference type="ARBA" id="ARBA00022737"/>
    </source>
</evidence>
<dbReference type="AlphaFoldDB" id="A0A4U6SUJ3"/>
<dbReference type="PANTHER" id="PTHR45614">
    <property type="entry name" value="MYB PROTEIN-RELATED"/>
    <property type="match status" value="1"/>
</dbReference>
<dbReference type="Pfam" id="PF00249">
    <property type="entry name" value="Myb_DNA-binding"/>
    <property type="match status" value="2"/>
</dbReference>
<dbReference type="Gene3D" id="1.10.10.60">
    <property type="entry name" value="Homeodomain-like"/>
    <property type="match status" value="2"/>
</dbReference>
<dbReference type="Proteomes" id="UP000298652">
    <property type="component" value="Chromosome 9"/>
</dbReference>
<dbReference type="PROSITE" id="PS50090">
    <property type="entry name" value="MYB_LIKE"/>
    <property type="match status" value="2"/>
</dbReference>
<evidence type="ECO:0000259" key="5">
    <source>
        <dbReference type="PROSITE" id="PS51294"/>
    </source>
</evidence>
<dbReference type="InterPro" id="IPR050560">
    <property type="entry name" value="MYB_TF"/>
</dbReference>
<dbReference type="GO" id="GO:0005634">
    <property type="term" value="C:nucleus"/>
    <property type="evidence" value="ECO:0007669"/>
    <property type="project" value="TreeGrafter"/>
</dbReference>
<dbReference type="InterPro" id="IPR017930">
    <property type="entry name" value="Myb_dom"/>
</dbReference>
<feature type="domain" description="HTH myb-type" evidence="5">
    <location>
        <begin position="149"/>
        <end position="195"/>
    </location>
</feature>
<sequence length="446" mass="46896">MDSGSSVRFVQGVATGPVHLGGGAAAAAAHQVMPGTGMTIPAGMGSLLLGAGGGYLAPTGYGTVPANVVHAAWTGGQQQQARAGGAVMRPPTLRGPWTEEEDETLKEMVKVYGERKWAAVSQHLPGRIGKQCRERWTNHLRPDIDKTIWTENDDIELIKAHKIHGNRWSMIARQLPGRSENAVKNHWNATKRSLKAKRRLKKKKNAEAPPGQQWSILEQYIRSLPPAAVAEDGAGAAPQQAPSDDSPPSSYNTGGGYYGGEVVSPPLAPAAAGFDPAALGMYLSAAAGNNPSSAAAAVNLGAMNPDLAPPSYLGLDLNSYYYYGGAPLAPAARAPPPQMMMMEQDQQDSSNASNSNNLITYPFVDHMAWQSSSVHADAYYANSASAGHYPYYYYGDAAGAGPSGGGGAGGDATAIPDDVDVVQMASREFQMNPSEDEVTLNLAGFM</sequence>
<keyword evidence="1" id="KW-0677">Repeat</keyword>
<evidence type="ECO:0000259" key="4">
    <source>
        <dbReference type="PROSITE" id="PS50090"/>
    </source>
</evidence>
<dbReference type="SMART" id="SM00717">
    <property type="entry name" value="SANT"/>
    <property type="match status" value="2"/>
</dbReference>
<protein>
    <submittedName>
        <fullName evidence="6">Uncharacterized protein</fullName>
    </submittedName>
</protein>
<keyword evidence="7" id="KW-1185">Reference proteome</keyword>
<dbReference type="GO" id="GO:0000978">
    <property type="term" value="F:RNA polymerase II cis-regulatory region sequence-specific DNA binding"/>
    <property type="evidence" value="ECO:0007669"/>
    <property type="project" value="TreeGrafter"/>
</dbReference>
<accession>A0A4U6SUJ3</accession>
<name>A0A4U6SUJ3_SETVI</name>
<reference evidence="6" key="1">
    <citation type="submission" date="2019-03" db="EMBL/GenBank/DDBJ databases">
        <title>WGS assembly of Setaria viridis.</title>
        <authorList>
            <person name="Huang P."/>
            <person name="Jenkins J."/>
            <person name="Grimwood J."/>
            <person name="Barry K."/>
            <person name="Healey A."/>
            <person name="Mamidi S."/>
            <person name="Sreedasyam A."/>
            <person name="Shu S."/>
            <person name="Feldman M."/>
            <person name="Wu J."/>
            <person name="Yu Y."/>
            <person name="Chen C."/>
            <person name="Johnson J."/>
            <person name="Rokhsar D."/>
            <person name="Baxter I."/>
            <person name="Schmutz J."/>
            <person name="Brutnell T."/>
            <person name="Kellogg E."/>
        </authorList>
    </citation>
    <scope>NUCLEOTIDE SEQUENCE [LARGE SCALE GENOMIC DNA]</scope>
</reference>
<feature type="domain" description="Myb-like" evidence="4">
    <location>
        <begin position="89"/>
        <end position="140"/>
    </location>
</feature>
<dbReference type="Gramene" id="TKV92350">
    <property type="protein sequence ID" value="TKV92350"/>
    <property type="gene ID" value="SEVIR_9G158600v2"/>
</dbReference>
<dbReference type="FunFam" id="1.10.10.60:FF:000010">
    <property type="entry name" value="Transcriptional activator Myb isoform A"/>
    <property type="match status" value="1"/>
</dbReference>
<evidence type="ECO:0000313" key="7">
    <source>
        <dbReference type="Proteomes" id="UP000298652"/>
    </source>
</evidence>
<dbReference type="OMA" id="YNDQREG"/>
<evidence type="ECO:0000256" key="3">
    <source>
        <dbReference type="SAM" id="MobiDB-lite"/>
    </source>
</evidence>
<evidence type="ECO:0000256" key="2">
    <source>
        <dbReference type="ARBA" id="ARBA00023125"/>
    </source>
</evidence>
<dbReference type="PROSITE" id="PS51294">
    <property type="entry name" value="HTH_MYB"/>
    <property type="match status" value="2"/>
</dbReference>
<dbReference type="PANTHER" id="PTHR45614:SF273">
    <property type="entry name" value="MYB DOMAIN PROTEIN 100-RELATED"/>
    <property type="match status" value="1"/>
</dbReference>
<feature type="domain" description="HTH myb-type" evidence="5">
    <location>
        <begin position="89"/>
        <end position="144"/>
    </location>
</feature>
<feature type="region of interest" description="Disordered" evidence="3">
    <location>
        <begin position="231"/>
        <end position="254"/>
    </location>
</feature>
<dbReference type="EMBL" id="CM016560">
    <property type="protein sequence ID" value="TKV92350.1"/>
    <property type="molecule type" value="Genomic_DNA"/>
</dbReference>